<gene>
    <name evidence="1" type="ORF">SAMN02745174_02557</name>
</gene>
<protein>
    <submittedName>
        <fullName evidence="1">Uncharacterized protein</fullName>
    </submittedName>
</protein>
<evidence type="ECO:0000313" key="2">
    <source>
        <dbReference type="Proteomes" id="UP000191153"/>
    </source>
</evidence>
<keyword evidence="2" id="KW-1185">Reference proteome</keyword>
<organism evidence="1 2">
    <name type="scientific">Cetobacterium ceti</name>
    <dbReference type="NCBI Taxonomy" id="180163"/>
    <lineage>
        <taxon>Bacteria</taxon>
        <taxon>Fusobacteriati</taxon>
        <taxon>Fusobacteriota</taxon>
        <taxon>Fusobacteriia</taxon>
        <taxon>Fusobacteriales</taxon>
        <taxon>Fusobacteriaceae</taxon>
        <taxon>Cetobacterium</taxon>
    </lineage>
</organism>
<evidence type="ECO:0000313" key="1">
    <source>
        <dbReference type="EMBL" id="SKA10070.1"/>
    </source>
</evidence>
<accession>A0A1T4R223</accession>
<dbReference type="EMBL" id="FUWX01000040">
    <property type="protein sequence ID" value="SKA10070.1"/>
    <property type="molecule type" value="Genomic_DNA"/>
</dbReference>
<dbReference type="STRING" id="180163.SAMN02745174_02557"/>
<sequence>MKTDSIVSQTLSLTMATTGILYNLTQTVKTDYKIDELDDERRNEYIEYIENAIAELNVFKSIFKNKEFNNFVNKFVRFLKNDLEKQLHYENLSDQLRDILHNDLITNKRRLEEENQHLETKIFTKDINCIKLKNQYK</sequence>
<name>A0A1T4R223_9FUSO</name>
<dbReference type="Proteomes" id="UP000191153">
    <property type="component" value="Unassembled WGS sequence"/>
</dbReference>
<dbReference type="AlphaFoldDB" id="A0A1T4R223"/>
<dbReference type="RefSeq" id="WP_078694963.1">
    <property type="nucleotide sequence ID" value="NZ_FUWX01000040.1"/>
</dbReference>
<reference evidence="1 2" key="1">
    <citation type="submission" date="2017-02" db="EMBL/GenBank/DDBJ databases">
        <authorList>
            <person name="Peterson S.W."/>
        </authorList>
    </citation>
    <scope>NUCLEOTIDE SEQUENCE [LARGE SCALE GENOMIC DNA]</scope>
    <source>
        <strain evidence="1 2">ATCC 700028</strain>
    </source>
</reference>
<proteinExistence type="predicted"/>